<dbReference type="AlphaFoldDB" id="A0A1G7G5V3"/>
<name>A0A1G7G5V3_9RHOB</name>
<evidence type="ECO:0008006" key="3">
    <source>
        <dbReference type="Google" id="ProtNLM"/>
    </source>
</evidence>
<gene>
    <name evidence="1" type="ORF">SAMN04488567_2737</name>
</gene>
<dbReference type="STRING" id="521013.SAMN04488567_2737"/>
<accession>A0A1G7G5V3</accession>
<sequence length="156" mass="16733">MTDPIRPTDAAARALASEIFDAARHGALGVIDPETGAPFVSRVAVLRDGADALVLVSTLAQHWAALVARPDCSLLLGEPGRGDPLAHPRLTLQLRASPDAPEDKAARRAGWLAAHPKSALYYDFADFHLLRLRCVAGFLNGGFGRAHRLTPRDLEN</sequence>
<dbReference type="SUPFAM" id="SSF50475">
    <property type="entry name" value="FMN-binding split barrel"/>
    <property type="match status" value="1"/>
</dbReference>
<reference evidence="2" key="1">
    <citation type="submission" date="2016-10" db="EMBL/GenBank/DDBJ databases">
        <authorList>
            <person name="Varghese N."/>
            <person name="Submissions S."/>
        </authorList>
    </citation>
    <scope>NUCLEOTIDE SEQUENCE [LARGE SCALE GENOMIC DNA]</scope>
    <source>
        <strain evidence="2">DSM 21424</strain>
    </source>
</reference>
<evidence type="ECO:0000313" key="2">
    <source>
        <dbReference type="Proteomes" id="UP000198922"/>
    </source>
</evidence>
<protein>
    <recommendedName>
        <fullName evidence="3">Pyridoxamine 5'-phosphate oxidase putative domain-containing protein</fullName>
    </recommendedName>
</protein>
<dbReference type="EMBL" id="FNAT01000004">
    <property type="protein sequence ID" value="SDE83487.1"/>
    <property type="molecule type" value="Genomic_DNA"/>
</dbReference>
<dbReference type="Gene3D" id="2.30.110.10">
    <property type="entry name" value="Electron Transport, Fmn-binding Protein, Chain A"/>
    <property type="match status" value="1"/>
</dbReference>
<evidence type="ECO:0000313" key="1">
    <source>
        <dbReference type="EMBL" id="SDE83487.1"/>
    </source>
</evidence>
<keyword evidence="2" id="KW-1185">Reference proteome</keyword>
<dbReference type="OrthoDB" id="9814594at2"/>
<organism evidence="1 2">
    <name type="scientific">Limimaricola pyoseonensis</name>
    <dbReference type="NCBI Taxonomy" id="521013"/>
    <lineage>
        <taxon>Bacteria</taxon>
        <taxon>Pseudomonadati</taxon>
        <taxon>Pseudomonadota</taxon>
        <taxon>Alphaproteobacteria</taxon>
        <taxon>Rhodobacterales</taxon>
        <taxon>Paracoccaceae</taxon>
        <taxon>Limimaricola</taxon>
    </lineage>
</organism>
<dbReference type="Proteomes" id="UP000198922">
    <property type="component" value="Unassembled WGS sequence"/>
</dbReference>
<proteinExistence type="predicted"/>
<dbReference type="InterPro" id="IPR012349">
    <property type="entry name" value="Split_barrel_FMN-bd"/>
</dbReference>
<dbReference type="RefSeq" id="WP_090113090.1">
    <property type="nucleotide sequence ID" value="NZ_FNAT01000004.1"/>
</dbReference>